<sequence length="127" mass="14836">MPFDSPVQKTALNENTLLPLYPVLQESDFTDQDPNLSHHREQFSDHWKTLIDLEFKQDLERSKSYQTISTTESIQQLQTQKQEASQALGELFSREDKKSIPIFKGKRTDKLLSEWLRVAEDVARNNE</sequence>
<dbReference type="EMBL" id="LRGB01001992">
    <property type="protein sequence ID" value="KZS09757.1"/>
    <property type="molecule type" value="Genomic_DNA"/>
</dbReference>
<name>A0A164SM73_9CRUS</name>
<organism evidence="1 2">
    <name type="scientific">Daphnia magna</name>
    <dbReference type="NCBI Taxonomy" id="35525"/>
    <lineage>
        <taxon>Eukaryota</taxon>
        <taxon>Metazoa</taxon>
        <taxon>Ecdysozoa</taxon>
        <taxon>Arthropoda</taxon>
        <taxon>Crustacea</taxon>
        <taxon>Branchiopoda</taxon>
        <taxon>Diplostraca</taxon>
        <taxon>Cladocera</taxon>
        <taxon>Anomopoda</taxon>
        <taxon>Daphniidae</taxon>
        <taxon>Daphnia</taxon>
    </lineage>
</organism>
<gene>
    <name evidence="1" type="ORF">APZ42_025944</name>
</gene>
<accession>A0A164SM73</accession>
<comment type="caution">
    <text evidence="1">The sequence shown here is derived from an EMBL/GenBank/DDBJ whole genome shotgun (WGS) entry which is preliminary data.</text>
</comment>
<proteinExistence type="predicted"/>
<evidence type="ECO:0000313" key="2">
    <source>
        <dbReference type="Proteomes" id="UP000076858"/>
    </source>
</evidence>
<dbReference type="AlphaFoldDB" id="A0A164SM73"/>
<evidence type="ECO:0000313" key="1">
    <source>
        <dbReference type="EMBL" id="KZS09757.1"/>
    </source>
</evidence>
<keyword evidence="2" id="KW-1185">Reference proteome</keyword>
<reference evidence="1 2" key="1">
    <citation type="submission" date="2016-03" db="EMBL/GenBank/DDBJ databases">
        <title>EvidentialGene: Evidence-directed Construction of Genes on Genomes.</title>
        <authorList>
            <person name="Gilbert D.G."/>
            <person name="Choi J.-H."/>
            <person name="Mockaitis K."/>
            <person name="Colbourne J."/>
            <person name="Pfrender M."/>
        </authorList>
    </citation>
    <scope>NUCLEOTIDE SEQUENCE [LARGE SCALE GENOMIC DNA]</scope>
    <source>
        <strain evidence="1 2">Xinb3</strain>
        <tissue evidence="1">Complete organism</tissue>
    </source>
</reference>
<protein>
    <submittedName>
        <fullName evidence="1">Uncharacterized protein</fullName>
    </submittedName>
</protein>
<dbReference type="Proteomes" id="UP000076858">
    <property type="component" value="Unassembled WGS sequence"/>
</dbReference>